<dbReference type="SUPFAM" id="SSF56003">
    <property type="entry name" value="Molybdenum cofactor-binding domain"/>
    <property type="match status" value="2"/>
</dbReference>
<dbReference type="AlphaFoldDB" id="A0A6L9E6Z4"/>
<dbReference type="PROSITE" id="PS51318">
    <property type="entry name" value="TAT"/>
    <property type="match status" value="1"/>
</dbReference>
<evidence type="ECO:0000313" key="2">
    <source>
        <dbReference type="EMBL" id="NAS10527.1"/>
    </source>
</evidence>
<dbReference type="RefSeq" id="WP_161433331.1">
    <property type="nucleotide sequence ID" value="NZ_WXYO01000001.1"/>
</dbReference>
<dbReference type="InterPro" id="IPR036856">
    <property type="entry name" value="Ald_Oxase/Xan_DH_a/b_sf"/>
</dbReference>
<dbReference type="InterPro" id="IPR008274">
    <property type="entry name" value="AldOxase/xan_DH_MoCoBD1"/>
</dbReference>
<evidence type="ECO:0000313" key="3">
    <source>
        <dbReference type="Proteomes" id="UP000475249"/>
    </source>
</evidence>
<proteinExistence type="predicted"/>
<dbReference type="Gene3D" id="3.30.365.10">
    <property type="entry name" value="Aldehyde oxidase/xanthine dehydrogenase, molybdopterin binding domain"/>
    <property type="match status" value="4"/>
</dbReference>
<dbReference type="GO" id="GO:0016491">
    <property type="term" value="F:oxidoreductase activity"/>
    <property type="evidence" value="ECO:0007669"/>
    <property type="project" value="InterPro"/>
</dbReference>
<reference evidence="2 3" key="1">
    <citation type="submission" date="2020-01" db="EMBL/GenBank/DDBJ databases">
        <title>Bacteria diversity of Porities sp.</title>
        <authorList>
            <person name="Wang G."/>
        </authorList>
    </citation>
    <scope>NUCLEOTIDE SEQUENCE [LARGE SCALE GENOMIC DNA]</scope>
    <source>
        <strain evidence="2 3">R33</strain>
    </source>
</reference>
<dbReference type="Proteomes" id="UP000475249">
    <property type="component" value="Unassembled WGS sequence"/>
</dbReference>
<organism evidence="2 3">
    <name type="scientific">Poritiphilus flavus</name>
    <dbReference type="NCBI Taxonomy" id="2697053"/>
    <lineage>
        <taxon>Bacteria</taxon>
        <taxon>Pseudomonadati</taxon>
        <taxon>Bacteroidota</taxon>
        <taxon>Flavobacteriia</taxon>
        <taxon>Flavobacteriales</taxon>
        <taxon>Flavobacteriaceae</taxon>
        <taxon>Poritiphilus</taxon>
    </lineage>
</organism>
<comment type="caution">
    <text evidence="2">The sequence shown here is derived from an EMBL/GenBank/DDBJ whole genome shotgun (WGS) entry which is preliminary data.</text>
</comment>
<dbReference type="Pfam" id="PF20256">
    <property type="entry name" value="MoCoBD_2"/>
    <property type="match status" value="2"/>
</dbReference>
<dbReference type="Gene3D" id="3.90.1170.50">
    <property type="entry name" value="Aldehyde oxidase/xanthine dehydrogenase, a/b hammerhead"/>
    <property type="match status" value="1"/>
</dbReference>
<dbReference type="InterPro" id="IPR052516">
    <property type="entry name" value="N-heterocyclic_Hydroxylase"/>
</dbReference>
<dbReference type="PANTHER" id="PTHR47495:SF2">
    <property type="entry name" value="ALDEHYDE DEHYDROGENASE"/>
    <property type="match status" value="1"/>
</dbReference>
<evidence type="ECO:0000259" key="1">
    <source>
        <dbReference type="SMART" id="SM01008"/>
    </source>
</evidence>
<gene>
    <name evidence="2" type="ORF">GTQ38_00840</name>
</gene>
<name>A0A6L9E6Z4_9FLAO</name>
<feature type="domain" description="Aldehyde oxidase/xanthine dehydrogenase a/b hammerhead" evidence="1">
    <location>
        <begin position="200"/>
        <end position="295"/>
    </location>
</feature>
<dbReference type="InterPro" id="IPR006311">
    <property type="entry name" value="TAT_signal"/>
</dbReference>
<dbReference type="InterPro" id="IPR012368">
    <property type="entry name" value="OxRdtase_Mopterin-bd_su_IorB"/>
</dbReference>
<dbReference type="InterPro" id="IPR046867">
    <property type="entry name" value="AldOxase/xan_DH_MoCoBD2"/>
</dbReference>
<dbReference type="SUPFAM" id="SSF54665">
    <property type="entry name" value="CO dehydrogenase molybdoprotein N-domain-like"/>
    <property type="match status" value="1"/>
</dbReference>
<protein>
    <submittedName>
        <fullName evidence="2">Molybdopterin-dependent oxidoreductase</fullName>
    </submittedName>
</protein>
<dbReference type="EMBL" id="WXYO01000001">
    <property type="protein sequence ID" value="NAS10527.1"/>
    <property type="molecule type" value="Genomic_DNA"/>
</dbReference>
<dbReference type="InterPro" id="IPR037165">
    <property type="entry name" value="AldOxase/xan_DH_Mopterin-bd_sf"/>
</dbReference>
<dbReference type="Pfam" id="PF02738">
    <property type="entry name" value="MoCoBD_1"/>
    <property type="match status" value="1"/>
</dbReference>
<keyword evidence="3" id="KW-1185">Reference proteome</keyword>
<dbReference type="InterPro" id="IPR000674">
    <property type="entry name" value="Ald_Oxase/Xan_DH_a/b"/>
</dbReference>
<accession>A0A6L9E6Z4</accession>
<sequence length="731" mass="80626">MKKELDRRTFIKLTGTASGALLVGTHIWSCKDEKLPAEQYEFSPLIKIDSEGWITLIAKNPEIGQGIKTSLPMILAEELGADWNKVKVEQADFDEKYEEQWAGGSFAIILNWDLMRTAAAKARQVLIEVASKRLNKPINELIARNSRIEHPQSGEGIPFAELLQEASKLSAPEEVEFKSVDSYEIIGKKTPQVDMDELLNGKAIFGLDVQVPDMCYATVLKNPVHNGGVGKFDGAAARSVSGVLDVVELNNQEYGGRLIGPNSPNFVNGIAVIANNTWAAFKAAKLLNVKWDNSTSRRENTEQIFQRFHQQLADTTIERSDGNTERAIRNATTTFEAIYELPFLAHVPMEPMNCTVDFRTDHCEVWAPTQNPKALEEGLIRLFKLSPEQITIHLPRIGGAFGRRYYVDYAMDAAILSKKMGRPVKLCWTREEDIKHDWYRPASVHKMVAGLDGEGKVTAWKHVLANASRKTSLGREGNPAGTEIDEYEFPAGFVPNLQLEYGHVLSDVPLGQWRAVGHSATAFSALCFLDELAVLNQADPIAYFLDFLGEPRMVPVVDDYEYDASRLIAVVEKVRDNSNWGSSLPKGWGRGFAASKHSGSFVAEVVTVAVDTNEKIRVVSVDAVVDCGIVVNPSGAAAQVEGGILEGLCAALYGEITIKDGVSEQSNFNDYRWMRMEESPEIKVEFIANELPPRGLGEPPLPPAAPALANAIFAATGRRIRKLPINKPALP</sequence>
<dbReference type="PANTHER" id="PTHR47495">
    <property type="entry name" value="ALDEHYDE DEHYDROGENASE"/>
    <property type="match status" value="1"/>
</dbReference>
<dbReference type="PIRSF" id="PIRSF036389">
    <property type="entry name" value="IOR_B"/>
    <property type="match status" value="1"/>
</dbReference>
<dbReference type="SMART" id="SM01008">
    <property type="entry name" value="Ald_Xan_dh_C"/>
    <property type="match status" value="1"/>
</dbReference>